<gene>
    <name evidence="1" type="ORF">M9Y10_007614</name>
</gene>
<evidence type="ECO:0000313" key="2">
    <source>
        <dbReference type="Proteomes" id="UP001470230"/>
    </source>
</evidence>
<proteinExistence type="predicted"/>
<name>A0ABR2J208_9EUKA</name>
<keyword evidence="2" id="KW-1185">Reference proteome</keyword>
<accession>A0ABR2J208</accession>
<reference evidence="1 2" key="1">
    <citation type="submission" date="2024-04" db="EMBL/GenBank/DDBJ databases">
        <title>Tritrichomonas musculus Genome.</title>
        <authorList>
            <person name="Alves-Ferreira E."/>
            <person name="Grigg M."/>
            <person name="Lorenzi H."/>
            <person name="Galac M."/>
        </authorList>
    </citation>
    <scope>NUCLEOTIDE SEQUENCE [LARGE SCALE GENOMIC DNA]</scope>
    <source>
        <strain evidence="1 2">EAF2021</strain>
    </source>
</reference>
<organism evidence="1 2">
    <name type="scientific">Tritrichomonas musculus</name>
    <dbReference type="NCBI Taxonomy" id="1915356"/>
    <lineage>
        <taxon>Eukaryota</taxon>
        <taxon>Metamonada</taxon>
        <taxon>Parabasalia</taxon>
        <taxon>Tritrichomonadida</taxon>
        <taxon>Tritrichomonadidae</taxon>
        <taxon>Tritrichomonas</taxon>
    </lineage>
</organism>
<evidence type="ECO:0000313" key="1">
    <source>
        <dbReference type="EMBL" id="KAK8871869.1"/>
    </source>
</evidence>
<dbReference type="EMBL" id="JAPFFF010000013">
    <property type="protein sequence ID" value="KAK8871869.1"/>
    <property type="molecule type" value="Genomic_DNA"/>
</dbReference>
<comment type="caution">
    <text evidence="1">The sequence shown here is derived from an EMBL/GenBank/DDBJ whole genome shotgun (WGS) entry which is preliminary data.</text>
</comment>
<dbReference type="Proteomes" id="UP001470230">
    <property type="component" value="Unassembled WGS sequence"/>
</dbReference>
<sequence>MLKFDNYNMYEHYIGVCRGTVLKKYGKEDEGGFEKWEEDSKRFIEESFINSPTFPLILDGKIELDEWVEGTKATIVFLNHWGLLTRWEKAKQVIKKMLDIYKKHDDKKHQHYVYKFVMILATLEEERENDDYDE</sequence>
<protein>
    <submittedName>
        <fullName evidence="1">Uncharacterized protein</fullName>
    </submittedName>
</protein>